<keyword evidence="3" id="KW-0378">Hydrolase</keyword>
<evidence type="ECO:0000256" key="2">
    <source>
        <dbReference type="ARBA" id="ARBA00022723"/>
    </source>
</evidence>
<feature type="domain" description="Metallo-beta-lactamase" evidence="5">
    <location>
        <begin position="19"/>
        <end position="206"/>
    </location>
</feature>
<dbReference type="Proteomes" id="UP001565220">
    <property type="component" value="Unassembled WGS sequence"/>
</dbReference>
<comment type="cofactor">
    <cofactor evidence="1">
        <name>Zn(2+)</name>
        <dbReference type="ChEBI" id="CHEBI:29105"/>
    </cofactor>
</comment>
<sequence length="300" mass="34176">MKVKRVKGSTFCIDTGMTYIPFYKINEREIIMLDTGWAGERRGINEILQRNGFKVKGIICTHGHIDHVGNNSYLKEKYGCNIAMPAYEAFICSSAVNLKLYYNNQTLSDIKEHFGSMICKTDIMILNHQHSVSVGGVEFKIIHTPGHSPAHICIITPDDVAYLGDSLIGYEVMKGAKMPYAYILTEDLKSKKKLYGLNFSEYIVAHRGIFDNITKLVADNINFYKTRVEKIYDIISGSMTMEEIMKSVIKKFKLHVNSKYKYAVMTKMLESYVQYLDEMGVIKLGVDNGALKYSKIKYTD</sequence>
<keyword evidence="2" id="KW-0479">Metal-binding</keyword>
<dbReference type="InterPro" id="IPR051453">
    <property type="entry name" value="MBL_Glyoxalase_II"/>
</dbReference>
<dbReference type="Pfam" id="PF00753">
    <property type="entry name" value="Lactamase_B"/>
    <property type="match status" value="1"/>
</dbReference>
<reference evidence="6 7" key="1">
    <citation type="submission" date="2024-08" db="EMBL/GenBank/DDBJ databases">
        <title>Clostridium lapicellarii sp. nov., and Clostridium renhuaiense sp. nov., two species isolated from the mud in a fermentation cellar used for producing sauce-flavour Chinese liquors.</title>
        <authorList>
            <person name="Yang F."/>
            <person name="Wang H."/>
            <person name="Chen L.Q."/>
            <person name="Zhou N."/>
            <person name="Lu J.J."/>
            <person name="Pu X.X."/>
            <person name="Wan B."/>
            <person name="Wang L."/>
            <person name="Liu S.J."/>
        </authorList>
    </citation>
    <scope>NUCLEOTIDE SEQUENCE [LARGE SCALE GENOMIC DNA]</scope>
    <source>
        <strain evidence="6 7">MT-113</strain>
    </source>
</reference>
<dbReference type="PANTHER" id="PTHR46233">
    <property type="entry name" value="HYDROXYACYLGLUTATHIONE HYDROLASE GLOC"/>
    <property type="match status" value="1"/>
</dbReference>
<dbReference type="SMART" id="SM00849">
    <property type="entry name" value="Lactamase_B"/>
    <property type="match status" value="1"/>
</dbReference>
<keyword evidence="4" id="KW-0862">Zinc</keyword>
<evidence type="ECO:0000313" key="7">
    <source>
        <dbReference type="Proteomes" id="UP001565220"/>
    </source>
</evidence>
<dbReference type="InterPro" id="IPR036866">
    <property type="entry name" value="RibonucZ/Hydroxyglut_hydro"/>
</dbReference>
<proteinExistence type="predicted"/>
<organism evidence="6 7">
    <name type="scientific">Clostridium lapidicellarium</name>
    <dbReference type="NCBI Taxonomy" id="3240931"/>
    <lineage>
        <taxon>Bacteria</taxon>
        <taxon>Bacillati</taxon>
        <taxon>Bacillota</taxon>
        <taxon>Clostridia</taxon>
        <taxon>Eubacteriales</taxon>
        <taxon>Clostridiaceae</taxon>
        <taxon>Clostridium</taxon>
    </lineage>
</organism>
<dbReference type="InterPro" id="IPR001279">
    <property type="entry name" value="Metallo-B-lactamas"/>
</dbReference>
<keyword evidence="7" id="KW-1185">Reference proteome</keyword>
<dbReference type="SUPFAM" id="SSF56281">
    <property type="entry name" value="Metallo-hydrolase/oxidoreductase"/>
    <property type="match status" value="1"/>
</dbReference>
<evidence type="ECO:0000256" key="4">
    <source>
        <dbReference type="ARBA" id="ARBA00022833"/>
    </source>
</evidence>
<accession>A0ABV4DVD9</accession>
<protein>
    <submittedName>
        <fullName evidence="6">MBL fold metallo-hydrolase</fullName>
    </submittedName>
</protein>
<dbReference type="RefSeq" id="WP_294183645.1">
    <property type="nucleotide sequence ID" value="NZ_JBGFFE010000004.1"/>
</dbReference>
<evidence type="ECO:0000313" key="6">
    <source>
        <dbReference type="EMBL" id="MEY8762998.1"/>
    </source>
</evidence>
<evidence type="ECO:0000256" key="1">
    <source>
        <dbReference type="ARBA" id="ARBA00001947"/>
    </source>
</evidence>
<dbReference type="Gene3D" id="3.60.15.10">
    <property type="entry name" value="Ribonuclease Z/Hydroxyacylglutathione hydrolase-like"/>
    <property type="match status" value="1"/>
</dbReference>
<gene>
    <name evidence="6" type="ORF">AB8S09_04955</name>
</gene>
<evidence type="ECO:0000259" key="5">
    <source>
        <dbReference type="SMART" id="SM00849"/>
    </source>
</evidence>
<dbReference type="PANTHER" id="PTHR46233:SF3">
    <property type="entry name" value="HYDROXYACYLGLUTATHIONE HYDROLASE GLOC"/>
    <property type="match status" value="1"/>
</dbReference>
<comment type="caution">
    <text evidence="6">The sequence shown here is derived from an EMBL/GenBank/DDBJ whole genome shotgun (WGS) entry which is preliminary data.</text>
</comment>
<evidence type="ECO:0000256" key="3">
    <source>
        <dbReference type="ARBA" id="ARBA00022801"/>
    </source>
</evidence>
<name>A0ABV4DVD9_9CLOT</name>
<dbReference type="EMBL" id="JBGFFE010000004">
    <property type="protein sequence ID" value="MEY8762998.1"/>
    <property type="molecule type" value="Genomic_DNA"/>
</dbReference>